<organism evidence="2 3">
    <name type="scientific">Sulfolobus acidocaldarius</name>
    <dbReference type="NCBI Taxonomy" id="2285"/>
    <lineage>
        <taxon>Archaea</taxon>
        <taxon>Thermoproteota</taxon>
        <taxon>Thermoprotei</taxon>
        <taxon>Sulfolobales</taxon>
        <taxon>Sulfolobaceae</taxon>
        <taxon>Sulfolobus</taxon>
    </lineage>
</organism>
<proteinExistence type="predicted"/>
<evidence type="ECO:0000313" key="3">
    <source>
        <dbReference type="Proteomes" id="UP000060043"/>
    </source>
</evidence>
<dbReference type="PANTHER" id="PTHR42685:SF20">
    <property type="entry name" value="HYDROGENASE, PUTATIVE-RELATED"/>
    <property type="match status" value="1"/>
</dbReference>
<dbReference type="PaxDb" id="1435377-SUSAZ_04560"/>
<dbReference type="SUPFAM" id="SSF51905">
    <property type="entry name" value="FAD/NAD(P)-binding domain"/>
    <property type="match status" value="1"/>
</dbReference>
<dbReference type="Proteomes" id="UP000065473">
    <property type="component" value="Chromosome"/>
</dbReference>
<reference evidence="3 4" key="1">
    <citation type="submission" date="2015-12" db="EMBL/GenBank/DDBJ databases">
        <title>A stable core within a dynamic pangenome in Sulfolobus acidocaldarius.</title>
        <authorList>
            <person name="Anderson R."/>
            <person name="Kouris A."/>
            <person name="Seward C."/>
            <person name="Campbell K."/>
            <person name="Whitaker R."/>
        </authorList>
    </citation>
    <scope>NUCLEOTIDE SEQUENCE [LARGE SCALE GENOMIC DNA]</scope>
    <source>
        <strain evidence="1 4">GG12-C01-09</strain>
        <strain evidence="2 3">NG05B_CO5_07</strain>
    </source>
</reference>
<dbReference type="STRING" id="1435377.SUSAZ_04560"/>
<dbReference type="OrthoDB" id="6062at2157"/>
<dbReference type="RefSeq" id="WP_011277854.1">
    <property type="nucleotide sequence ID" value="NZ_BHWZ01000002.1"/>
</dbReference>
<evidence type="ECO:0000313" key="4">
    <source>
        <dbReference type="Proteomes" id="UP000065473"/>
    </source>
</evidence>
<dbReference type="PANTHER" id="PTHR42685">
    <property type="entry name" value="GERANYLGERANYL DIPHOSPHATE REDUCTASE"/>
    <property type="match status" value="1"/>
</dbReference>
<dbReference type="InterPro" id="IPR036188">
    <property type="entry name" value="FAD/NAD-bd_sf"/>
</dbReference>
<dbReference type="EMBL" id="CP013694">
    <property type="protein sequence ID" value="ALU28761.1"/>
    <property type="molecule type" value="Genomic_DNA"/>
</dbReference>
<dbReference type="Pfam" id="PF13450">
    <property type="entry name" value="NAD_binding_8"/>
    <property type="match status" value="1"/>
</dbReference>
<dbReference type="Gene3D" id="3.50.50.60">
    <property type="entry name" value="FAD/NAD(P)-binding domain"/>
    <property type="match status" value="1"/>
</dbReference>
<evidence type="ECO:0000313" key="2">
    <source>
        <dbReference type="EMBL" id="ALU31481.1"/>
    </source>
</evidence>
<dbReference type="InterPro" id="IPR050407">
    <property type="entry name" value="Geranylgeranyl_reductase"/>
</dbReference>
<dbReference type="AlphaFoldDB" id="A0A0U3GS37"/>
<dbReference type="Proteomes" id="UP000060043">
    <property type="component" value="Chromosome"/>
</dbReference>
<name>A0A0U3GS37_9CREN</name>
<protein>
    <submittedName>
        <fullName evidence="2">FAD-dependent oxidoreductase</fullName>
    </submittedName>
</protein>
<gene>
    <name evidence="1" type="ORF">ATY89_01495</name>
    <name evidence="2" type="ORF">ATZ20_04530</name>
</gene>
<dbReference type="OMA" id="KPCAWGV"/>
<dbReference type="EMBL" id="CP013695">
    <property type="protein sequence ID" value="ALU31481.1"/>
    <property type="molecule type" value="Genomic_DNA"/>
</dbReference>
<accession>A0A0U3GS37</accession>
<evidence type="ECO:0000313" key="1">
    <source>
        <dbReference type="EMBL" id="ALU28761.1"/>
    </source>
</evidence>
<sequence length="332" mass="36930">MDVSIIGGGPAGLSLAWFLKGTKYNATVYEGLDNVGYKPCAWGLITGVEELVPISKEAIIGEIKRFRIYLNGKIVHDIESKRRLGYIVDKPLFLRDIAEKVNVQYNSKVIERKGEYLVNGNQKLESDMVINSTGHYSLSFDQTIPAIQYITDYKIDSDIVEFYFYSDLLGYAWVFPDRYGSKIGIGGWASVDFLRQRLSSVIKGKTLFFHGARVADIGILDDRLNGKYVGEAIGAVYPLTGEGIRPSILSSKILADSLLKGKEFKAEFKSSKLYFTIQSQAKIIEGVKKKVIGTDVLSKMLTKTDPDLVLKIAIGDFGKLDLIKIFGRSLLP</sequence>
<dbReference type="GeneID" id="14551501"/>